<dbReference type="GO" id="GO:0016787">
    <property type="term" value="F:hydrolase activity"/>
    <property type="evidence" value="ECO:0007669"/>
    <property type="project" value="UniProtKB-ARBA"/>
</dbReference>
<name>X1NYA5_9ZZZZ</name>
<accession>X1NYA5</accession>
<dbReference type="EMBL" id="BARV01028578">
    <property type="protein sequence ID" value="GAI35201.1"/>
    <property type="molecule type" value="Genomic_DNA"/>
</dbReference>
<dbReference type="InterPro" id="IPR002591">
    <property type="entry name" value="Phosphodiest/P_Trfase"/>
</dbReference>
<organism evidence="1">
    <name type="scientific">marine sediment metagenome</name>
    <dbReference type="NCBI Taxonomy" id="412755"/>
    <lineage>
        <taxon>unclassified sequences</taxon>
        <taxon>metagenomes</taxon>
        <taxon>ecological metagenomes</taxon>
    </lineage>
</organism>
<dbReference type="AlphaFoldDB" id="X1NYA5"/>
<dbReference type="Pfam" id="PF01663">
    <property type="entry name" value="Phosphodiest"/>
    <property type="match status" value="1"/>
</dbReference>
<reference evidence="1" key="1">
    <citation type="journal article" date="2014" name="Front. Microbiol.">
        <title>High frequency of phylogenetically diverse reductive dehalogenase-homologous genes in deep subseafloor sedimentary metagenomes.</title>
        <authorList>
            <person name="Kawai M."/>
            <person name="Futagami T."/>
            <person name="Toyoda A."/>
            <person name="Takaki Y."/>
            <person name="Nishi S."/>
            <person name="Hori S."/>
            <person name="Arai W."/>
            <person name="Tsubouchi T."/>
            <person name="Morono Y."/>
            <person name="Uchiyama I."/>
            <person name="Ito T."/>
            <person name="Fujiyama A."/>
            <person name="Inagaki F."/>
            <person name="Takami H."/>
        </authorList>
    </citation>
    <scope>NUCLEOTIDE SEQUENCE</scope>
    <source>
        <strain evidence="1">Expedition CK06-06</strain>
    </source>
</reference>
<sequence>SDILVGANTPNIDNLTASGSFTWNAWTVRPSNTLAAIPSIFTGATPGVHGVTNWDGEIYAETFVEVFEEAGLPCAIVGEDPILGGYSATYCTNYYGHPQAEEHFMTLAIDLLRENDFYFVTVYNPVPDHMGHQYGHSSPEYREAIEDADYHIGRLVENLKELGVYEDTLIVITPDHGMTGHSHSHGYATDMRIFSVWHGPGVKENYQMVDNMYIPASATYNETYVAHRIIDIALTMTELAGVRAPWDAEGNVITQILAE</sequence>
<dbReference type="SUPFAM" id="SSF53649">
    <property type="entry name" value="Alkaline phosphatase-like"/>
    <property type="match status" value="1"/>
</dbReference>
<evidence type="ECO:0008006" key="2">
    <source>
        <dbReference type="Google" id="ProtNLM"/>
    </source>
</evidence>
<gene>
    <name evidence="1" type="ORF">S06H3_45719</name>
</gene>
<feature type="non-terminal residue" evidence="1">
    <location>
        <position position="259"/>
    </location>
</feature>
<dbReference type="Gene3D" id="3.40.720.10">
    <property type="entry name" value="Alkaline Phosphatase, subunit A"/>
    <property type="match status" value="1"/>
</dbReference>
<dbReference type="InterPro" id="IPR017850">
    <property type="entry name" value="Alkaline_phosphatase_core_sf"/>
</dbReference>
<comment type="caution">
    <text evidence="1">The sequence shown here is derived from an EMBL/GenBank/DDBJ whole genome shotgun (WGS) entry which is preliminary data.</text>
</comment>
<protein>
    <recommendedName>
        <fullName evidence="2">Sulfatase N-terminal domain-containing protein</fullName>
    </recommendedName>
</protein>
<dbReference type="PANTHER" id="PTHR10151:SF120">
    <property type="entry name" value="BIS(5'-ADENOSYL)-TRIPHOSPHATASE"/>
    <property type="match status" value="1"/>
</dbReference>
<evidence type="ECO:0000313" key="1">
    <source>
        <dbReference type="EMBL" id="GAI35201.1"/>
    </source>
</evidence>
<proteinExistence type="predicted"/>
<dbReference type="PANTHER" id="PTHR10151">
    <property type="entry name" value="ECTONUCLEOTIDE PYROPHOSPHATASE/PHOSPHODIESTERASE"/>
    <property type="match status" value="1"/>
</dbReference>
<feature type="non-terminal residue" evidence="1">
    <location>
        <position position="1"/>
    </location>
</feature>